<organism evidence="3 4">
    <name type="scientific">Erythrobacter longus</name>
    <dbReference type="NCBI Taxonomy" id="1044"/>
    <lineage>
        <taxon>Bacteria</taxon>
        <taxon>Pseudomonadati</taxon>
        <taxon>Pseudomonadota</taxon>
        <taxon>Alphaproteobacteria</taxon>
        <taxon>Sphingomonadales</taxon>
        <taxon>Erythrobacteraceae</taxon>
        <taxon>Erythrobacter/Porphyrobacter group</taxon>
        <taxon>Erythrobacter</taxon>
    </lineage>
</organism>
<dbReference type="AlphaFoldDB" id="A0A074MGD6"/>
<accession>A0A074MGD6</accession>
<feature type="domain" description="Protein SirB1 N-terminal" evidence="2">
    <location>
        <begin position="65"/>
        <end position="193"/>
    </location>
</feature>
<evidence type="ECO:0000313" key="3">
    <source>
        <dbReference type="EMBL" id="KEO91885.1"/>
    </source>
</evidence>
<gene>
    <name evidence="3" type="ORF">EH31_04220</name>
</gene>
<dbReference type="eggNOG" id="COG2912">
    <property type="taxonomic scope" value="Bacteria"/>
</dbReference>
<dbReference type="Pfam" id="PF13369">
    <property type="entry name" value="Transglut_core2"/>
    <property type="match status" value="1"/>
</dbReference>
<comment type="similarity">
    <text evidence="1">Belongs to the UPF0162 family.</text>
</comment>
<dbReference type="InterPro" id="IPR032698">
    <property type="entry name" value="SirB1_N"/>
</dbReference>
<evidence type="ECO:0000256" key="1">
    <source>
        <dbReference type="ARBA" id="ARBA00007100"/>
    </source>
</evidence>
<comment type="caution">
    <text evidence="3">The sequence shown here is derived from an EMBL/GenBank/DDBJ whole genome shotgun (WGS) entry which is preliminary data.</text>
</comment>
<keyword evidence="4" id="KW-1185">Reference proteome</keyword>
<dbReference type="EMBL" id="JMIW01000001">
    <property type="protein sequence ID" value="KEO91885.1"/>
    <property type="molecule type" value="Genomic_DNA"/>
</dbReference>
<evidence type="ECO:0000259" key="2">
    <source>
        <dbReference type="Pfam" id="PF13369"/>
    </source>
</evidence>
<reference evidence="3 4" key="1">
    <citation type="submission" date="2014-04" db="EMBL/GenBank/DDBJ databases">
        <title>A comprehensive comparison of genomes of Erythrobacter spp. strains.</title>
        <authorList>
            <person name="Zheng Q."/>
        </authorList>
    </citation>
    <scope>NUCLEOTIDE SEQUENCE [LARGE SCALE GENOMIC DNA]</scope>
    <source>
        <strain evidence="3 4">DSM 6997</strain>
    </source>
</reference>
<sequence>MRDIVHLFYVIGFFLLSSLPADARASVSTFEIVRAVLSAPDSELSYERAKLTFDALIAPEQDEAAVRAEIDQLAIAATRIGAGGNDIAELQAVRQVIYEAGAWNGNRPFVYDHDDPYGQTLRNKLLATYFDTRRGNCVSMPILQLIVAERLGLNVSLSTAPLHVFMRYTNPTNGRRIAIESTSGGHPARESEYFEQMGVTQAQVDSGIYLGVLTKRESIAVIASTVTEWLMSEGRYDEAIAVADVLLEYYPTDVHAMLTRGSAHGELLRTEFIERFPNPQLIPPALRPRFQMLASQNAAAFQQAEAWGWNGPE</sequence>
<proteinExistence type="inferred from homology"/>
<dbReference type="STRING" id="1044.EH31_04220"/>
<protein>
    <recommendedName>
        <fullName evidence="2">Protein SirB1 N-terminal domain-containing protein</fullName>
    </recommendedName>
</protein>
<name>A0A074MGD6_ERYLO</name>
<evidence type="ECO:0000313" key="4">
    <source>
        <dbReference type="Proteomes" id="UP000027647"/>
    </source>
</evidence>
<dbReference type="Proteomes" id="UP000027647">
    <property type="component" value="Unassembled WGS sequence"/>
</dbReference>